<evidence type="ECO:0000313" key="2">
    <source>
        <dbReference type="Proteomes" id="UP000012227"/>
    </source>
</evidence>
<gene>
    <name evidence="1" type="ORF">LEP1GSC199_3224</name>
</gene>
<dbReference type="STRING" id="1218591.LEP1GSC199_3224"/>
<dbReference type="Proteomes" id="UP000012227">
    <property type="component" value="Unassembled WGS sequence"/>
</dbReference>
<proteinExistence type="predicted"/>
<dbReference type="AlphaFoldDB" id="N1W6A0"/>
<comment type="caution">
    <text evidence="1">The sequence shown here is derived from an EMBL/GenBank/DDBJ whole genome shotgun (WGS) entry which is preliminary data.</text>
</comment>
<evidence type="ECO:0000313" key="1">
    <source>
        <dbReference type="EMBL" id="EMY71784.1"/>
    </source>
</evidence>
<dbReference type="EMBL" id="AOGY02000007">
    <property type="protein sequence ID" value="EMY71784.1"/>
    <property type="molecule type" value="Genomic_DNA"/>
</dbReference>
<sequence>MFDPCLILNSNKPVKPVIFSKKVLLIQGRILLITRLS</sequence>
<accession>N1W6A0</accession>
<reference evidence="1 2" key="1">
    <citation type="submission" date="2013-03" db="EMBL/GenBank/DDBJ databases">
        <authorList>
            <person name="Harkins D.M."/>
            <person name="Durkin A.S."/>
            <person name="Brinkac L.M."/>
            <person name="Haft D.H."/>
            <person name="Selengut J.D."/>
            <person name="Sanka R."/>
            <person name="DePew J."/>
            <person name="Purushe J."/>
            <person name="Galloway R.L."/>
            <person name="Vinetz J.M."/>
            <person name="Sutton G.G."/>
            <person name="Nierman W.C."/>
            <person name="Fouts D.E."/>
        </authorList>
    </citation>
    <scope>NUCLEOTIDE SEQUENCE [LARGE SCALE GENOMIC DNA]</scope>
    <source>
        <strain evidence="1 2">Waz Holland</strain>
    </source>
</reference>
<protein>
    <submittedName>
        <fullName evidence="1">Uncharacterized protein</fullName>
    </submittedName>
</protein>
<name>N1W6A0_9LEPT</name>
<organism evidence="1 2">
    <name type="scientific">Leptospira vanthielii serovar Holland str. Waz Holland = ATCC 700522</name>
    <dbReference type="NCBI Taxonomy" id="1218591"/>
    <lineage>
        <taxon>Bacteria</taxon>
        <taxon>Pseudomonadati</taxon>
        <taxon>Spirochaetota</taxon>
        <taxon>Spirochaetia</taxon>
        <taxon>Leptospirales</taxon>
        <taxon>Leptospiraceae</taxon>
        <taxon>Leptospira</taxon>
    </lineage>
</organism>